<dbReference type="PROSITE" id="PS51841">
    <property type="entry name" value="LTD"/>
    <property type="match status" value="1"/>
</dbReference>
<organism evidence="4 5">
    <name type="scientific">Fontibacillus panacisegetis</name>
    <dbReference type="NCBI Taxonomy" id="670482"/>
    <lineage>
        <taxon>Bacteria</taxon>
        <taxon>Bacillati</taxon>
        <taxon>Bacillota</taxon>
        <taxon>Bacilli</taxon>
        <taxon>Bacillales</taxon>
        <taxon>Paenibacillaceae</taxon>
        <taxon>Fontibacillus</taxon>
    </lineage>
</organism>
<feature type="domain" description="LTD" evidence="3">
    <location>
        <begin position="456"/>
        <end position="606"/>
    </location>
</feature>
<feature type="domain" description="SLH" evidence="2">
    <location>
        <begin position="1826"/>
        <end position="1889"/>
    </location>
</feature>
<evidence type="ECO:0000259" key="3">
    <source>
        <dbReference type="PROSITE" id="PS51841"/>
    </source>
</evidence>
<feature type="region of interest" description="Disordered" evidence="1">
    <location>
        <begin position="1636"/>
        <end position="1675"/>
    </location>
</feature>
<dbReference type="RefSeq" id="WP_091232005.1">
    <property type="nucleotide sequence ID" value="NZ_FNBG01000017.1"/>
</dbReference>
<dbReference type="PANTHER" id="PTHR43143">
    <property type="entry name" value="METALLOPHOSPHOESTERASE, CALCINEURIN SUPERFAMILY"/>
    <property type="match status" value="1"/>
</dbReference>
<dbReference type="STRING" id="670482.SAMN04488542_11771"/>
<feature type="domain" description="SLH" evidence="2">
    <location>
        <begin position="1765"/>
        <end position="1823"/>
    </location>
</feature>
<dbReference type="InterPro" id="IPR001119">
    <property type="entry name" value="SLH_dom"/>
</dbReference>
<dbReference type="PROSITE" id="PS51272">
    <property type="entry name" value="SLH"/>
    <property type="match status" value="3"/>
</dbReference>
<name>A0A1G7P0T8_9BACL</name>
<dbReference type="InterPro" id="IPR004843">
    <property type="entry name" value="Calcineurin-like_PHP"/>
</dbReference>
<sequence length="1950" mass="214440">MNRLKRVISLVLTIFIITSSMPTLRITALAEDLPTYPEENGSAGMVSLGESDLSADISGYDEAGKDIKVTITPPAHSVVESVYLSYSQADFMAYEEKTMADNGNGVFAAELNRADIWTDSLNWQVKVKYADSGEASTPLTGTKIKSAVDGQASSPLLITEIVPTATKGYHFTYLEIYNNSDKAIDLKDYTVYNTYPSGSNGVEWSFDGKSNTWKTGYHPAESIMLPAGKAIILWPTTYAHTIDDFNNFYGTSLTKNDIVKVNHGGISPTEQRTFRIGKSLDSIIATSVSNNSNIEDNPDRNVNTKYSNQYTYRLDGTIGYKFSKTAPPSPGVVDSWQIPDSPYHLDDTGSGLNPIADGDLTYKAAYGVNDDVTIAAKLTGVAAGAAIQADLYYKQGNSGFSKLKMSGALNDTYSATIDRSLLWADSFTWYVEAFDGISRVKSAEKTSTVELGIDYEKQPPLIFTEVVPVYKSGTQATFAEIYNNSDAPINMGYYNLYYQYLNSSTAPKTWTISTPELLLQPGHTLVLWLSSNGTTVDQFNDIFNTSLVENKDIVRIDYSGFHASDWRRLSIGTSLETAFTHVEFNENNVADVTSSSNRSVQYTYPHDGSGKSLKVTNQLAPSPGSVEEWQVPSENNRVHFGGYPGYVDNGTSPAITAVNIPASLNEGEEYFATFDVVDTIGLSGVTIGYRFDGEGKFKTVYEKTQRVKGKYFARIPANEILNHSKIEFYVEGYNLYRKTRTETYTVTVNRLNADGLRLNVGNGKVVSGIKTITANDGQKNADTKIFVNDNEADTRRVLENGAFLSLVAGDQNNYFKNAVTAPYGGNDREIISYLGRWTNLNSRAILIDNKYFQADADGNYLVKLTVWAGGQGTTFEDMYLPDVNREDFTVTNVKLVLVNGEEFLPARAAQDYRYSGDTFWLDVKNPAFNRVYSVGDTKNGKMAPSLDLYFTIPKEKLTAVGYELDTTALPDGRHTIKATSGALSQTAEIIVDNTAPSIDLGIEPDAVISGTLNIDPEIADDNGIDISRLTIALDNVPITAPYSIPTRLLSAGAHTLHVSAMDVGGNEVQKTVTFYTDTKDPGGITAQTGEIAENQAKLSVSVAELNGSSAAVEFLKGRILTVENGEITIKQGAGKGPVEVVNGSSNITVTSPDGDLPYQLFNVTVGSLDENDRISANWNGTASYADASRALSMYVLNLANNKWELLARADDNGNIDASFSAKDHVENGNAVLLVQSRADDNPSLQSEEVQATVKSTQASNWDGTGRPDSYDFSFAWITDTQYYTESWPHHFLQQNQWIVDNVKDWNIRYTIHTGDLVDEWDMDYQWQVADKAMKIFEDNGMRYGVLGGNHDVGAGLKFYDNYWKYFGSKRFENEANYGGSFNNNLGHYDLLTEDGQDFIILYMSWDIYTDEINWMNEVLQKYKDRKAIIATHRYTNAKYTASNPDGLLDYQGYVLREQVVAKNPNVFAVLNGHYHGAGIQIDAFDDNGDGTKERLVYQILTDYQSDAEGGSQYIKFLYFDLKNNKVYMNSYSPYRNDFNYYDEPKVDDFSEGLQKTDYDIYELDVNFDTSAKSLSTNRFSASIYTQESIGSAENVSNKAEVLWKNLSPDSPYSWYAKVTNEKGGISTTPVNVFRTAKVTGNGGNNSGGSNSGGSSSGGSTSSPSSPKAPKPPVTNSVEVKINGKPIQAVQNADGSITLNEADLVDYRGSKLVLELPAAKQSEQNRNAYVAVMKGKGRNIVVPLSIFNNNAVLAYITSPGTYDISYNLKSFGDIKNHWAENDITFVTAREIFQGIGNGTFAPDGTMTRAMFVTALARLDGADVSRYTSSRFTDVQGDEWYKAYVEWAAENGIVSGVGNSQFAPNTSVTREQMTVMLHHYIQHKGFSLNNKAETGVFNDSGTISPWAADSVGIFQRAGIISGKPGNVFDPQGMSTRAEVSAILARFISELVQ</sequence>
<dbReference type="SUPFAM" id="SSF56300">
    <property type="entry name" value="Metallo-dependent phosphatases"/>
    <property type="match status" value="1"/>
</dbReference>
<dbReference type="GO" id="GO:0016787">
    <property type="term" value="F:hydrolase activity"/>
    <property type="evidence" value="ECO:0007669"/>
    <property type="project" value="InterPro"/>
</dbReference>
<dbReference type="OrthoDB" id="9772095at2"/>
<gene>
    <name evidence="4" type="ORF">SAMN04488542_11771</name>
</gene>
<dbReference type="Pfam" id="PF00149">
    <property type="entry name" value="Metallophos"/>
    <property type="match status" value="1"/>
</dbReference>
<dbReference type="EMBL" id="FNBG01000017">
    <property type="protein sequence ID" value="SDF79834.1"/>
    <property type="molecule type" value="Genomic_DNA"/>
</dbReference>
<dbReference type="InterPro" id="IPR029052">
    <property type="entry name" value="Metallo-depent_PP-like"/>
</dbReference>
<proteinExistence type="predicted"/>
<evidence type="ECO:0000256" key="1">
    <source>
        <dbReference type="SAM" id="MobiDB-lite"/>
    </source>
</evidence>
<reference evidence="4 5" key="1">
    <citation type="submission" date="2016-10" db="EMBL/GenBank/DDBJ databases">
        <authorList>
            <person name="de Groot N.N."/>
        </authorList>
    </citation>
    <scope>NUCLEOTIDE SEQUENCE [LARGE SCALE GENOMIC DNA]</scope>
    <source>
        <strain evidence="4 5">DSM 28129</strain>
    </source>
</reference>
<dbReference type="Proteomes" id="UP000198972">
    <property type="component" value="Unassembled WGS sequence"/>
</dbReference>
<feature type="domain" description="SLH" evidence="2">
    <location>
        <begin position="1892"/>
        <end position="1950"/>
    </location>
</feature>
<accession>A0A1G7P0T8</accession>
<protein>
    <submittedName>
        <fullName evidence="4">3',5'-cyclic AMP phosphodiesterase CpdA</fullName>
    </submittedName>
</protein>
<dbReference type="Pfam" id="PF00395">
    <property type="entry name" value="SLH"/>
    <property type="match status" value="3"/>
</dbReference>
<dbReference type="PANTHER" id="PTHR43143:SF5">
    <property type="entry name" value="SECRETED PROTEIN"/>
    <property type="match status" value="1"/>
</dbReference>
<dbReference type="Gene3D" id="3.60.21.10">
    <property type="match status" value="1"/>
</dbReference>
<dbReference type="InterPro" id="IPR051918">
    <property type="entry name" value="STPP_CPPED1"/>
</dbReference>
<dbReference type="InterPro" id="IPR001322">
    <property type="entry name" value="Lamin_tail_dom"/>
</dbReference>
<evidence type="ECO:0000313" key="4">
    <source>
        <dbReference type="EMBL" id="SDF79834.1"/>
    </source>
</evidence>
<evidence type="ECO:0000313" key="5">
    <source>
        <dbReference type="Proteomes" id="UP000198972"/>
    </source>
</evidence>
<keyword evidence="5" id="KW-1185">Reference proteome</keyword>
<feature type="compositionally biased region" description="Gly residues" evidence="1">
    <location>
        <begin position="1640"/>
        <end position="1656"/>
    </location>
</feature>
<evidence type="ECO:0000259" key="2">
    <source>
        <dbReference type="PROSITE" id="PS51272"/>
    </source>
</evidence>